<dbReference type="GO" id="GO:0005783">
    <property type="term" value="C:endoplasmic reticulum"/>
    <property type="evidence" value="ECO:0007669"/>
    <property type="project" value="TreeGrafter"/>
</dbReference>
<dbReference type="PROSITE" id="PS50216">
    <property type="entry name" value="DHHC"/>
    <property type="match status" value="2"/>
</dbReference>
<feature type="domain" description="Palmitoyltransferase DHHC" evidence="8">
    <location>
        <begin position="329"/>
        <end position="477"/>
    </location>
</feature>
<evidence type="ECO:0000259" key="8">
    <source>
        <dbReference type="Pfam" id="PF01529"/>
    </source>
</evidence>
<dbReference type="GO" id="GO:0006612">
    <property type="term" value="P:protein targeting to membrane"/>
    <property type="evidence" value="ECO:0007669"/>
    <property type="project" value="TreeGrafter"/>
</dbReference>
<feature type="transmembrane region" description="Helical" evidence="7">
    <location>
        <begin position="35"/>
        <end position="63"/>
    </location>
</feature>
<dbReference type="OrthoDB" id="331948at2759"/>
<feature type="transmembrane region" description="Helical" evidence="7">
    <location>
        <begin position="290"/>
        <end position="310"/>
    </location>
</feature>
<comment type="caution">
    <text evidence="9">The sequence shown here is derived from an EMBL/GenBank/DDBJ whole genome shotgun (WGS) entry which is preliminary data.</text>
</comment>
<protein>
    <recommendedName>
        <fullName evidence="7">Palmitoyltransferase</fullName>
        <ecNumber evidence="7">2.3.1.225</ecNumber>
    </recommendedName>
</protein>
<evidence type="ECO:0000256" key="5">
    <source>
        <dbReference type="ARBA" id="ARBA00023136"/>
    </source>
</evidence>
<comment type="similarity">
    <text evidence="7">Belongs to the DHHC palmitoyltransferase family.</text>
</comment>
<accession>A0A8S1HKD0</accession>
<name>A0A8S1HKD0_9PELO</name>
<keyword evidence="3 7" id="KW-0812">Transmembrane</keyword>
<feature type="transmembrane region" description="Helical" evidence="7">
    <location>
        <begin position="372"/>
        <end position="394"/>
    </location>
</feature>
<dbReference type="GO" id="GO:0005794">
    <property type="term" value="C:Golgi apparatus"/>
    <property type="evidence" value="ECO:0007669"/>
    <property type="project" value="TreeGrafter"/>
</dbReference>
<dbReference type="GO" id="GO:0016020">
    <property type="term" value="C:membrane"/>
    <property type="evidence" value="ECO:0007669"/>
    <property type="project" value="UniProtKB-SubCell"/>
</dbReference>
<evidence type="ECO:0000256" key="4">
    <source>
        <dbReference type="ARBA" id="ARBA00022989"/>
    </source>
</evidence>
<evidence type="ECO:0000256" key="2">
    <source>
        <dbReference type="ARBA" id="ARBA00022679"/>
    </source>
</evidence>
<evidence type="ECO:0000256" key="7">
    <source>
        <dbReference type="RuleBase" id="RU079119"/>
    </source>
</evidence>
<sequence>MSEWNSENKSLLRVEKMAADGKTDRETESFDLEKILATLLCCFFYTMTISQATVVYGIYIPYFAMTEPIWLYLPYSCFGIYIFYGIQCVVGFDHHCPLLNNCVGAHNHRHFILALMYVFCATFTVTLLAYPVFRDFLNFFSDLLHDRVDKPTSPFLEDHAHPKDSSSTDLFCWSDDRNVFYKSWFCSNLLVRSTVIVAAVVSYVSFVTLSIVFLFFVIHELILLSKNVRYIQALRRHGTQPLTWRAMGQNVKSFFYGMGAISTRELLMFAELPPVEYDRTGNRKTEPIWLYLPYSCFGIYIFYGIQFHYYKARTIKASRETGRKTDPRCPFCYQFKGPATSHCSTCERCVVGFDHHCPLLNNCVGAHNHRHFILALMYVFCATFTVTLLAYPVFRDFLNFFSDLVRDNVDKPTSPFLEEHAHPNDISSTDLFCWSDDRNVFYKSWFCSNFLLRSFVTIAAVFSYVSLVSLSIVFLSYVIHELIMLSKNVRYIQALRRHGTQPLTWRAMGQNVKSFFYGMGAISTRELLMFAELPPVEYDRTGNRKSPTTYFNI</sequence>
<organism evidence="9 10">
    <name type="scientific">Caenorhabditis auriculariae</name>
    <dbReference type="NCBI Taxonomy" id="2777116"/>
    <lineage>
        <taxon>Eukaryota</taxon>
        <taxon>Metazoa</taxon>
        <taxon>Ecdysozoa</taxon>
        <taxon>Nematoda</taxon>
        <taxon>Chromadorea</taxon>
        <taxon>Rhabditida</taxon>
        <taxon>Rhabditina</taxon>
        <taxon>Rhabditomorpha</taxon>
        <taxon>Rhabditoidea</taxon>
        <taxon>Rhabditidae</taxon>
        <taxon>Peloderinae</taxon>
        <taxon>Caenorhabditis</taxon>
    </lineage>
</organism>
<evidence type="ECO:0000313" key="9">
    <source>
        <dbReference type="EMBL" id="CAD6195512.1"/>
    </source>
</evidence>
<dbReference type="Proteomes" id="UP000835052">
    <property type="component" value="Unassembled WGS sequence"/>
</dbReference>
<comment type="caution">
    <text evidence="7">Lacks conserved residue(s) required for the propagation of feature annotation.</text>
</comment>
<evidence type="ECO:0000256" key="1">
    <source>
        <dbReference type="ARBA" id="ARBA00004141"/>
    </source>
</evidence>
<evidence type="ECO:0000313" key="10">
    <source>
        <dbReference type="Proteomes" id="UP000835052"/>
    </source>
</evidence>
<keyword evidence="10" id="KW-1185">Reference proteome</keyword>
<feature type="transmembrane region" description="Helical" evidence="7">
    <location>
        <begin position="111"/>
        <end position="133"/>
    </location>
</feature>
<comment type="subcellular location">
    <subcellularLocation>
        <location evidence="1">Membrane</location>
        <topology evidence="1">Multi-pass membrane protein</topology>
    </subcellularLocation>
</comment>
<dbReference type="PANTHER" id="PTHR22883">
    <property type="entry name" value="ZINC FINGER DHHC DOMAIN CONTAINING PROTEIN"/>
    <property type="match status" value="1"/>
</dbReference>
<evidence type="ECO:0000256" key="3">
    <source>
        <dbReference type="ARBA" id="ARBA00022692"/>
    </source>
</evidence>
<gene>
    <name evidence="9" type="ORF">CAUJ_LOCUS11431</name>
</gene>
<dbReference type="InterPro" id="IPR001594">
    <property type="entry name" value="Palmitoyltrfase_DHHC"/>
</dbReference>
<dbReference type="GO" id="GO:0019706">
    <property type="term" value="F:protein-cysteine S-palmitoyltransferase activity"/>
    <property type="evidence" value="ECO:0007669"/>
    <property type="project" value="UniProtKB-EC"/>
</dbReference>
<comment type="domain">
    <text evidence="7">The DHHC domain is required for palmitoyltransferase activity.</text>
</comment>
<dbReference type="EMBL" id="CAJGYM010000056">
    <property type="protein sequence ID" value="CAD6195512.1"/>
    <property type="molecule type" value="Genomic_DNA"/>
</dbReference>
<keyword evidence="5 7" id="KW-0472">Membrane</keyword>
<reference evidence="9" key="1">
    <citation type="submission" date="2020-10" db="EMBL/GenBank/DDBJ databases">
        <authorList>
            <person name="Kikuchi T."/>
        </authorList>
    </citation>
    <scope>NUCLEOTIDE SEQUENCE</scope>
    <source>
        <strain evidence="9">NKZ352</strain>
    </source>
</reference>
<feature type="transmembrane region" description="Helical" evidence="7">
    <location>
        <begin position="69"/>
        <end position="90"/>
    </location>
</feature>
<keyword evidence="4 7" id="KW-1133">Transmembrane helix</keyword>
<feature type="transmembrane region" description="Helical" evidence="7">
    <location>
        <begin position="455"/>
        <end position="479"/>
    </location>
</feature>
<dbReference type="AlphaFoldDB" id="A0A8S1HKD0"/>
<keyword evidence="2 7" id="KW-0808">Transferase</keyword>
<feature type="transmembrane region" description="Helical" evidence="7">
    <location>
        <begin position="195"/>
        <end position="218"/>
    </location>
</feature>
<feature type="domain" description="Palmitoyltransferase DHHC" evidence="8">
    <location>
        <begin position="87"/>
        <end position="227"/>
    </location>
</feature>
<keyword evidence="6 7" id="KW-0012">Acyltransferase</keyword>
<proteinExistence type="inferred from homology"/>
<comment type="catalytic activity">
    <reaction evidence="7">
        <text>L-cysteinyl-[protein] + hexadecanoyl-CoA = S-hexadecanoyl-L-cysteinyl-[protein] + CoA</text>
        <dbReference type="Rhea" id="RHEA:36683"/>
        <dbReference type="Rhea" id="RHEA-COMP:10131"/>
        <dbReference type="Rhea" id="RHEA-COMP:11032"/>
        <dbReference type="ChEBI" id="CHEBI:29950"/>
        <dbReference type="ChEBI" id="CHEBI:57287"/>
        <dbReference type="ChEBI" id="CHEBI:57379"/>
        <dbReference type="ChEBI" id="CHEBI:74151"/>
        <dbReference type="EC" id="2.3.1.225"/>
    </reaction>
</comment>
<evidence type="ECO:0000256" key="6">
    <source>
        <dbReference type="ARBA" id="ARBA00023315"/>
    </source>
</evidence>
<dbReference type="EC" id="2.3.1.225" evidence="7"/>
<dbReference type="Pfam" id="PF01529">
    <property type="entry name" value="DHHC"/>
    <property type="match status" value="2"/>
</dbReference>
<dbReference type="InterPro" id="IPR039859">
    <property type="entry name" value="PFA4/ZDH16/20/ERF2-like"/>
</dbReference>